<organism evidence="2 3">
    <name type="scientific">Aspergillus pseudonomiae</name>
    <dbReference type="NCBI Taxonomy" id="1506151"/>
    <lineage>
        <taxon>Eukaryota</taxon>
        <taxon>Fungi</taxon>
        <taxon>Dikarya</taxon>
        <taxon>Ascomycota</taxon>
        <taxon>Pezizomycotina</taxon>
        <taxon>Eurotiomycetes</taxon>
        <taxon>Eurotiomycetidae</taxon>
        <taxon>Eurotiales</taxon>
        <taxon>Aspergillaceae</taxon>
        <taxon>Aspergillus</taxon>
        <taxon>Aspergillus subgen. Circumdati</taxon>
    </lineage>
</organism>
<name>A0A5N7CWI5_9EURO</name>
<feature type="transmembrane region" description="Helical" evidence="1">
    <location>
        <begin position="19"/>
        <end position="41"/>
    </location>
</feature>
<evidence type="ECO:0000313" key="2">
    <source>
        <dbReference type="EMBL" id="KAE8398541.1"/>
    </source>
</evidence>
<keyword evidence="1" id="KW-1133">Transmembrane helix</keyword>
<dbReference type="GeneID" id="43668190"/>
<evidence type="ECO:0000256" key="1">
    <source>
        <dbReference type="SAM" id="Phobius"/>
    </source>
</evidence>
<accession>A0A5N7CWI5</accession>
<dbReference type="RefSeq" id="XP_031935860.1">
    <property type="nucleotide sequence ID" value="XM_032083499.1"/>
</dbReference>
<reference evidence="2 3" key="1">
    <citation type="submission" date="2019-04" db="EMBL/GenBank/DDBJ databases">
        <authorList>
            <consortium name="DOE Joint Genome Institute"/>
            <person name="Mondo S."/>
            <person name="Kjaerbolling I."/>
            <person name="Vesth T."/>
            <person name="Frisvad J.C."/>
            <person name="Nybo J.L."/>
            <person name="Theobald S."/>
            <person name="Kildgaard S."/>
            <person name="Isbrandt T."/>
            <person name="Kuo A."/>
            <person name="Sato A."/>
            <person name="Lyhne E.K."/>
            <person name="Kogle M.E."/>
            <person name="Wiebenga A."/>
            <person name="Kun R.S."/>
            <person name="Lubbers R.J."/>
            <person name="Makela M.R."/>
            <person name="Barry K."/>
            <person name="Chovatia M."/>
            <person name="Clum A."/>
            <person name="Daum C."/>
            <person name="Haridas S."/>
            <person name="He G."/>
            <person name="LaButti K."/>
            <person name="Lipzen A."/>
            <person name="Riley R."/>
            <person name="Salamov A."/>
            <person name="Simmons B.A."/>
            <person name="Magnuson J.K."/>
            <person name="Henrissat B."/>
            <person name="Mortensen U.H."/>
            <person name="Larsen T.O."/>
            <person name="Devries R.P."/>
            <person name="Grigoriev I.V."/>
            <person name="Machida M."/>
            <person name="Baker S.E."/>
            <person name="Andersen M.R."/>
            <person name="Cantor M.N."/>
            <person name="Hua S.X."/>
        </authorList>
    </citation>
    <scope>NUCLEOTIDE SEQUENCE [LARGE SCALE GENOMIC DNA]</scope>
    <source>
        <strain evidence="2 3">CBS 119388</strain>
    </source>
</reference>
<dbReference type="AlphaFoldDB" id="A0A5N7CWI5"/>
<feature type="non-terminal residue" evidence="2">
    <location>
        <position position="81"/>
    </location>
</feature>
<dbReference type="Proteomes" id="UP000325579">
    <property type="component" value="Unassembled WGS sequence"/>
</dbReference>
<keyword evidence="1" id="KW-0812">Transmembrane</keyword>
<dbReference type="EMBL" id="ML736854">
    <property type="protein sequence ID" value="KAE8398541.1"/>
    <property type="molecule type" value="Genomic_DNA"/>
</dbReference>
<gene>
    <name evidence="2" type="ORF">BDV37DRAFT_263030</name>
</gene>
<evidence type="ECO:0000313" key="3">
    <source>
        <dbReference type="Proteomes" id="UP000325579"/>
    </source>
</evidence>
<keyword evidence="3" id="KW-1185">Reference proteome</keyword>
<protein>
    <submittedName>
        <fullName evidence="2">Uncharacterized protein</fullName>
    </submittedName>
</protein>
<keyword evidence="1" id="KW-0472">Membrane</keyword>
<proteinExistence type="predicted"/>
<sequence>MSPVTIDRGQRGHEDGEKTSGFCFFFIPFPAYISLIEKLFLMSRIFCVRRMPGQRPQLVSSVTWRSKFLYEGRLDTVKGLA</sequence>